<evidence type="ECO:0000256" key="3">
    <source>
        <dbReference type="ARBA" id="ARBA00022603"/>
    </source>
</evidence>
<keyword evidence="6 7" id="KW-0819">tRNA processing</keyword>
<comment type="caution">
    <text evidence="7">Lacks conserved residue(s) required for the propagation of feature annotation.</text>
</comment>
<evidence type="ECO:0000313" key="8">
    <source>
        <dbReference type="EMBL" id="EFO80662.1"/>
    </source>
</evidence>
<dbReference type="HOGENOM" id="CLU_050910_2_0_0"/>
<dbReference type="eggNOG" id="COG0220">
    <property type="taxonomic scope" value="Bacteria"/>
</dbReference>
<keyword evidence="4 7" id="KW-0808">Transferase</keyword>
<reference evidence="8 9" key="1">
    <citation type="journal article" date="2011" name="J. Bacteriol.">
        <title>Draft genome sequence of the anoxygenic filamentous phototrophic bacterium Oscillochloris trichoides subsp. DG-6.</title>
        <authorList>
            <person name="Kuznetsov B.B."/>
            <person name="Ivanovsky R.N."/>
            <person name="Keppen O.I."/>
            <person name="Sukhacheva M.V."/>
            <person name="Bumazhkin B.K."/>
            <person name="Patutina E.O."/>
            <person name="Beletsky A.V."/>
            <person name="Mardanov A.V."/>
            <person name="Baslerov R.V."/>
            <person name="Panteleeva A.N."/>
            <person name="Kolganova T.V."/>
            <person name="Ravin N.V."/>
            <person name="Skryabin K.G."/>
        </authorList>
    </citation>
    <scope>NUCLEOTIDE SEQUENCE [LARGE SCALE GENOMIC DNA]</scope>
    <source>
        <strain evidence="8 9">DG-6</strain>
    </source>
</reference>
<dbReference type="AlphaFoldDB" id="E1IDU1"/>
<evidence type="ECO:0000256" key="6">
    <source>
        <dbReference type="ARBA" id="ARBA00022694"/>
    </source>
</evidence>
<evidence type="ECO:0000256" key="1">
    <source>
        <dbReference type="ARBA" id="ARBA00000142"/>
    </source>
</evidence>
<proteinExistence type="inferred from homology"/>
<dbReference type="EC" id="2.1.1.33" evidence="7"/>
<dbReference type="GO" id="GO:0043527">
    <property type="term" value="C:tRNA methyltransferase complex"/>
    <property type="evidence" value="ECO:0007669"/>
    <property type="project" value="TreeGrafter"/>
</dbReference>
<comment type="caution">
    <text evidence="8">The sequence shown here is derived from an EMBL/GenBank/DDBJ whole genome shotgun (WGS) entry which is preliminary data.</text>
</comment>
<dbReference type="InterPro" id="IPR029063">
    <property type="entry name" value="SAM-dependent_MTases_sf"/>
</dbReference>
<dbReference type="HAMAP" id="MF_01057">
    <property type="entry name" value="tRNA_methyltr_TrmB"/>
    <property type="match status" value="1"/>
</dbReference>
<dbReference type="SUPFAM" id="SSF53335">
    <property type="entry name" value="S-adenosyl-L-methionine-dependent methyltransferases"/>
    <property type="match status" value="1"/>
</dbReference>
<keyword evidence="3 7" id="KW-0489">Methyltransferase</keyword>
<gene>
    <name evidence="7" type="primary">trmB</name>
    <name evidence="8" type="ORF">OSCT_1492</name>
</gene>
<dbReference type="UniPathway" id="UPA00989"/>
<sequence>MQVVAPSAEIAAQYLMIWPGRDVYAAPERFPLLTSPALFGNDRPLEIDIGCATGELVCALAAAQPERNYLGIDITLKPIYRAVEVATERGLTNLKFLQSDMLLAYGRIPTASLAAAYLHFPAPLLRTRQRKQRLVGPVLLEHIQRVLTPMGTLSFMTDQPDLYAEFLRLLPGYPGLRMRGVEEQEAIRRDLIASHYQRRWEARGRPIVRAEVERIPSSV</sequence>
<dbReference type="Gene3D" id="3.40.50.150">
    <property type="entry name" value="Vaccinia Virus protein VP39"/>
    <property type="match status" value="1"/>
</dbReference>
<evidence type="ECO:0000256" key="4">
    <source>
        <dbReference type="ARBA" id="ARBA00022679"/>
    </source>
</evidence>
<feature type="binding site" evidence="7">
    <location>
        <position position="48"/>
    </location>
    <ligand>
        <name>S-adenosyl-L-methionine</name>
        <dbReference type="ChEBI" id="CHEBI:59789"/>
    </ligand>
</feature>
<feature type="binding site" evidence="7">
    <location>
        <position position="100"/>
    </location>
    <ligand>
        <name>S-adenosyl-L-methionine</name>
        <dbReference type="ChEBI" id="CHEBI:59789"/>
    </ligand>
</feature>
<comment type="function">
    <text evidence="2 7">Catalyzes the formation of N(7)-methylguanine at position 46 (m7G46) in tRNA.</text>
</comment>
<dbReference type="GO" id="GO:0008176">
    <property type="term" value="F:tRNA (guanine(46)-N7)-methyltransferase activity"/>
    <property type="evidence" value="ECO:0007669"/>
    <property type="project" value="UniProtKB-UniRule"/>
</dbReference>
<feature type="binding site" evidence="7">
    <location>
        <position position="73"/>
    </location>
    <ligand>
        <name>S-adenosyl-L-methionine</name>
        <dbReference type="ChEBI" id="CHEBI:59789"/>
    </ligand>
</feature>
<dbReference type="InterPro" id="IPR055361">
    <property type="entry name" value="tRNA_methyltr_TrmB_bact"/>
</dbReference>
<name>E1IDU1_9CHLR</name>
<evidence type="ECO:0000256" key="2">
    <source>
        <dbReference type="ARBA" id="ARBA00003015"/>
    </source>
</evidence>
<evidence type="ECO:0000313" key="9">
    <source>
        <dbReference type="Proteomes" id="UP000054010"/>
    </source>
</evidence>
<evidence type="ECO:0000256" key="5">
    <source>
        <dbReference type="ARBA" id="ARBA00022691"/>
    </source>
</evidence>
<dbReference type="PANTHER" id="PTHR23417:SF14">
    <property type="entry name" value="PENTACOTRIPEPTIDE-REPEAT REGION OF PRORP DOMAIN-CONTAINING PROTEIN"/>
    <property type="match status" value="1"/>
</dbReference>
<dbReference type="STRING" id="765420.OSCT_1492"/>
<dbReference type="Pfam" id="PF02390">
    <property type="entry name" value="Methyltransf_4"/>
    <property type="match status" value="1"/>
</dbReference>
<accession>E1IDU1</accession>
<organism evidence="8 9">
    <name type="scientific">Oscillochloris trichoides DG-6</name>
    <dbReference type="NCBI Taxonomy" id="765420"/>
    <lineage>
        <taxon>Bacteria</taxon>
        <taxon>Bacillati</taxon>
        <taxon>Chloroflexota</taxon>
        <taxon>Chloroflexia</taxon>
        <taxon>Chloroflexales</taxon>
        <taxon>Chloroflexineae</taxon>
        <taxon>Oscillochloridaceae</taxon>
        <taxon>Oscillochloris</taxon>
    </lineage>
</organism>
<dbReference type="InterPro" id="IPR003358">
    <property type="entry name" value="tRNA_(Gua-N-7)_MeTrfase_Trmb"/>
</dbReference>
<feature type="binding site" evidence="7">
    <location>
        <position position="158"/>
    </location>
    <ligand>
        <name>substrate</name>
    </ligand>
</feature>
<comment type="similarity">
    <text evidence="7">Belongs to the class I-like SAM-binding methyltransferase superfamily. TrmB family.</text>
</comment>
<dbReference type="CDD" id="cd02440">
    <property type="entry name" value="AdoMet_MTases"/>
    <property type="match status" value="1"/>
</dbReference>
<dbReference type="PANTHER" id="PTHR23417">
    <property type="entry name" value="3-DEOXY-D-MANNO-OCTULOSONIC-ACID TRANSFERASE/TRNA GUANINE-N 7 - -METHYLTRANSFERASE"/>
    <property type="match status" value="1"/>
</dbReference>
<keyword evidence="5 7" id="KW-0949">S-adenosyl-L-methionine</keyword>
<comment type="pathway">
    <text evidence="7">tRNA modification; N(7)-methylguanine-tRNA biosynthesis.</text>
</comment>
<dbReference type="Proteomes" id="UP000054010">
    <property type="component" value="Unassembled WGS sequence"/>
</dbReference>
<keyword evidence="9" id="KW-1185">Reference proteome</keyword>
<evidence type="ECO:0000256" key="7">
    <source>
        <dbReference type="HAMAP-Rule" id="MF_01057"/>
    </source>
</evidence>
<dbReference type="PROSITE" id="PS51625">
    <property type="entry name" value="SAM_MT_TRMB"/>
    <property type="match status" value="1"/>
</dbReference>
<comment type="catalytic activity">
    <reaction evidence="1 7">
        <text>guanosine(46) in tRNA + S-adenosyl-L-methionine = N(7)-methylguanosine(46) in tRNA + S-adenosyl-L-homocysteine</text>
        <dbReference type="Rhea" id="RHEA:42708"/>
        <dbReference type="Rhea" id="RHEA-COMP:10188"/>
        <dbReference type="Rhea" id="RHEA-COMP:10189"/>
        <dbReference type="ChEBI" id="CHEBI:57856"/>
        <dbReference type="ChEBI" id="CHEBI:59789"/>
        <dbReference type="ChEBI" id="CHEBI:74269"/>
        <dbReference type="ChEBI" id="CHEBI:74480"/>
        <dbReference type="EC" id="2.1.1.33"/>
    </reaction>
</comment>
<dbReference type="EMBL" id="ADVR01000044">
    <property type="protein sequence ID" value="EFO80662.1"/>
    <property type="molecule type" value="Genomic_DNA"/>
</dbReference>
<protein>
    <recommendedName>
        <fullName evidence="7">tRNA (guanine-N(7)-)-methyltransferase</fullName>
        <ecNumber evidence="7">2.1.1.33</ecNumber>
    </recommendedName>
    <alternativeName>
        <fullName evidence="7">tRNA (guanine(46)-N(7))-methyltransferase</fullName>
    </alternativeName>
    <alternativeName>
        <fullName evidence="7">tRNA(m7G46)-methyltransferase</fullName>
    </alternativeName>
</protein>